<dbReference type="EMBL" id="MLQM01000206">
    <property type="protein sequence ID" value="OHU93353.1"/>
    <property type="molecule type" value="Genomic_DNA"/>
</dbReference>
<dbReference type="Proteomes" id="UP000179734">
    <property type="component" value="Unassembled WGS sequence"/>
</dbReference>
<dbReference type="Pfam" id="PF01370">
    <property type="entry name" value="Epimerase"/>
    <property type="match status" value="1"/>
</dbReference>
<comment type="caution">
    <text evidence="3">The sequence shown here is derived from an EMBL/GenBank/DDBJ whole genome shotgun (WGS) entry which is preliminary data.</text>
</comment>
<evidence type="ECO:0000313" key="3">
    <source>
        <dbReference type="EMBL" id="OHU93353.1"/>
    </source>
</evidence>
<dbReference type="InterPro" id="IPR013549">
    <property type="entry name" value="DUF1731"/>
</dbReference>
<dbReference type="RefSeq" id="WP_071029447.1">
    <property type="nucleotide sequence ID" value="NZ_MLQM01000206.1"/>
</dbReference>
<dbReference type="PANTHER" id="PTHR11092">
    <property type="entry name" value="SUGAR NUCLEOTIDE EPIMERASE RELATED"/>
    <property type="match status" value="1"/>
</dbReference>
<reference evidence="3 4" key="1">
    <citation type="submission" date="2016-10" db="EMBL/GenBank/DDBJ databases">
        <title>Genome sequence of Mycobacterium talmonii.</title>
        <authorList>
            <person name="Greninger A.L."/>
            <person name="Elliott B."/>
            <person name="Vasireddy S."/>
            <person name="Vasireddy R."/>
        </authorList>
    </citation>
    <scope>NUCLEOTIDE SEQUENCE [LARGE SCALE GENOMIC DNA]</scope>
    <source>
        <strain evidence="4">NE-TNMC-100812</strain>
    </source>
</reference>
<dbReference type="InterPro" id="IPR001509">
    <property type="entry name" value="Epimerase_deHydtase"/>
</dbReference>
<evidence type="ECO:0000259" key="1">
    <source>
        <dbReference type="Pfam" id="PF01370"/>
    </source>
</evidence>
<feature type="domain" description="NAD-dependent epimerase/dehydratase" evidence="1">
    <location>
        <begin position="7"/>
        <end position="137"/>
    </location>
</feature>
<name>A0A1S1N1U3_9MYCO</name>
<keyword evidence="4" id="KW-1185">Reference proteome</keyword>
<protein>
    <submittedName>
        <fullName evidence="3">NAD-dependent dehydratase</fullName>
    </submittedName>
</protein>
<dbReference type="InterPro" id="IPR036291">
    <property type="entry name" value="NAD(P)-bd_dom_sf"/>
</dbReference>
<dbReference type="PANTHER" id="PTHR11092:SF0">
    <property type="entry name" value="EPIMERASE FAMILY PROTEIN SDR39U1"/>
    <property type="match status" value="1"/>
</dbReference>
<evidence type="ECO:0000313" key="4">
    <source>
        <dbReference type="Proteomes" id="UP000179734"/>
    </source>
</evidence>
<feature type="domain" description="DUF1731" evidence="2">
    <location>
        <begin position="259"/>
        <end position="307"/>
    </location>
</feature>
<dbReference type="Pfam" id="PF08338">
    <property type="entry name" value="DUF1731"/>
    <property type="match status" value="1"/>
</dbReference>
<accession>A0A1S1N1U3</accession>
<sequence>MNPELKVVLAGGSGALGRLIAADLGGRGHEVVILTRRVNPALPVRQVSWDGRTVGDWAVELDGANTALINLAGKLVDCRPTKRNVAALRDSRVLPTRALVAASRQLSSPLAHWIQASTTAIWSDAGETRCDESTPLPTGLPQMTGVAKPWEEAFDGAHTGHGVILRTSIVLDPASPALARLVSLTKAGLGGRVGSGRQWFSWIHRADWLAVVRACLGLTPGIAVPSGVVVAASDHPVRNRDLMAALRRQLHRPPAPPTPAALLAVGAMLLRTDPALGLTGRHATSTVLRDAGFAFQFPTLEAALADLL</sequence>
<organism evidence="3 4">
    <name type="scientific">Mycobacterium talmoniae</name>
    <dbReference type="NCBI Taxonomy" id="1858794"/>
    <lineage>
        <taxon>Bacteria</taxon>
        <taxon>Bacillati</taxon>
        <taxon>Actinomycetota</taxon>
        <taxon>Actinomycetes</taxon>
        <taxon>Mycobacteriales</taxon>
        <taxon>Mycobacteriaceae</taxon>
        <taxon>Mycobacterium</taxon>
    </lineage>
</organism>
<gene>
    <name evidence="3" type="ORF">BKN37_24060</name>
</gene>
<evidence type="ECO:0000259" key="2">
    <source>
        <dbReference type="Pfam" id="PF08338"/>
    </source>
</evidence>
<proteinExistence type="predicted"/>
<dbReference type="AlphaFoldDB" id="A0A1S1N1U3"/>
<dbReference type="Gene3D" id="3.40.50.720">
    <property type="entry name" value="NAD(P)-binding Rossmann-like Domain"/>
    <property type="match status" value="1"/>
</dbReference>
<dbReference type="SUPFAM" id="SSF51735">
    <property type="entry name" value="NAD(P)-binding Rossmann-fold domains"/>
    <property type="match status" value="1"/>
</dbReference>